<proteinExistence type="predicted"/>
<organism evidence="1 2">
    <name type="scientific">Aspergillus melleus</name>
    <dbReference type="NCBI Taxonomy" id="138277"/>
    <lineage>
        <taxon>Eukaryota</taxon>
        <taxon>Fungi</taxon>
        <taxon>Dikarya</taxon>
        <taxon>Ascomycota</taxon>
        <taxon>Pezizomycotina</taxon>
        <taxon>Eurotiomycetes</taxon>
        <taxon>Eurotiomycetidae</taxon>
        <taxon>Eurotiales</taxon>
        <taxon>Aspergillaceae</taxon>
        <taxon>Aspergillus</taxon>
        <taxon>Aspergillus subgen. Circumdati</taxon>
    </lineage>
</organism>
<gene>
    <name evidence="1" type="ORF">N8T08_000471</name>
</gene>
<sequence>MAAAGTFDDLAKVYISVDIIWTVALLVGSILLVLNRHEQCIRIRNLPLALAAVACLHIYWILCMAAYAMGTAYPCEVEYWVMSVYLPLGIALFQMNSMQLLSVSGIQEKMLLTAYQPYTPPISTRRKSRQYLLRLKHMNPLQRTEVGIAIGLAAQLIVSLTVYLTSRKFNSFGTFSGPVSPDECRRGPEIPSILWQLFWSWLFGPWILWKIRNIHDIHHWRLQITCCVIAALPGSPLWFAALHSTSSTWASINRYWVPPLWFTPGIIAMEAVTIFLPLYELVGVRKQRDRMFGEMQAWNEKKAEAESDSHTSGSHSQFTRLHELYSIKALERCLEEDSSALLHFAAAKEFSGENIIFLTYVRDWKAAWERINTSMPDYDWHRDPHNHRLHFFRIAVEIYAACVDLKTADFPINIESRTYTDLVSLFGETLQGSGHRMSRGGAPGMEEDTRVLCLDEYLDRTQTIMHIEPRLPDSVAVPHAFGAAAFDEAQKSILSLVFTNTWPKFLDSSNDGLSITSK</sequence>
<evidence type="ECO:0000313" key="1">
    <source>
        <dbReference type="EMBL" id="KAK1147955.1"/>
    </source>
</evidence>
<accession>A0ACC3BCF1</accession>
<protein>
    <submittedName>
        <fullName evidence="1">Uncharacterized protein</fullName>
    </submittedName>
</protein>
<name>A0ACC3BCF1_9EURO</name>
<dbReference type="EMBL" id="JAOPJF010000010">
    <property type="protein sequence ID" value="KAK1147955.1"/>
    <property type="molecule type" value="Genomic_DNA"/>
</dbReference>
<dbReference type="Proteomes" id="UP001177260">
    <property type="component" value="Unassembled WGS sequence"/>
</dbReference>
<keyword evidence="2" id="KW-1185">Reference proteome</keyword>
<evidence type="ECO:0000313" key="2">
    <source>
        <dbReference type="Proteomes" id="UP001177260"/>
    </source>
</evidence>
<comment type="caution">
    <text evidence="1">The sequence shown here is derived from an EMBL/GenBank/DDBJ whole genome shotgun (WGS) entry which is preliminary data.</text>
</comment>
<reference evidence="1 2" key="1">
    <citation type="journal article" date="2023" name="ACS Omega">
        <title>Identification of the Neoaspergillic Acid Biosynthesis Gene Cluster by Establishing an In Vitro CRISPR-Ribonucleoprotein Genetic System in Aspergillus melleus.</title>
        <authorList>
            <person name="Yuan B."/>
            <person name="Grau M.F."/>
            <person name="Murata R.M."/>
            <person name="Torok T."/>
            <person name="Venkateswaran K."/>
            <person name="Stajich J.E."/>
            <person name="Wang C.C.C."/>
        </authorList>
    </citation>
    <scope>NUCLEOTIDE SEQUENCE [LARGE SCALE GENOMIC DNA]</scope>
    <source>
        <strain evidence="1 2">IMV 1140</strain>
    </source>
</reference>